<dbReference type="Gene3D" id="1.10.1740.10">
    <property type="match status" value="1"/>
</dbReference>
<feature type="domain" description="RNA polymerase sigma-70 region 2" evidence="7">
    <location>
        <begin position="30"/>
        <end position="92"/>
    </location>
</feature>
<comment type="similarity">
    <text evidence="1 6">Belongs to the sigma-70 factor family. ECF subfamily.</text>
</comment>
<keyword evidence="5 6" id="KW-0804">Transcription</keyword>
<dbReference type="NCBIfam" id="TIGR02937">
    <property type="entry name" value="sigma70-ECF"/>
    <property type="match status" value="1"/>
</dbReference>
<organism evidence="9 10">
    <name type="scientific">Candidatus Zymogenus saltonus</name>
    <dbReference type="NCBI Taxonomy" id="2844893"/>
    <lineage>
        <taxon>Bacteria</taxon>
        <taxon>Deltaproteobacteria</taxon>
        <taxon>Candidatus Zymogenia</taxon>
        <taxon>Candidatus Zymogeniales</taxon>
        <taxon>Candidatus Zymogenaceae</taxon>
        <taxon>Candidatus Zymogenus</taxon>
    </lineage>
</organism>
<reference evidence="9" key="1">
    <citation type="journal article" date="2021" name="Environ. Microbiol.">
        <title>Genomic characterization of three novel Desulfobacterota classes expand the metabolic and phylogenetic diversity of the phylum.</title>
        <authorList>
            <person name="Murphy C.L."/>
            <person name="Biggerstaff J."/>
            <person name="Eichhorn A."/>
            <person name="Ewing E."/>
            <person name="Shahan R."/>
            <person name="Soriano D."/>
            <person name="Stewart S."/>
            <person name="VanMol K."/>
            <person name="Walker R."/>
            <person name="Walters P."/>
            <person name="Elshahed M.S."/>
            <person name="Youssef N.H."/>
        </authorList>
    </citation>
    <scope>NUCLEOTIDE SEQUENCE</scope>
    <source>
        <strain evidence="9">Zod_Metabat.24</strain>
    </source>
</reference>
<evidence type="ECO:0000256" key="3">
    <source>
        <dbReference type="ARBA" id="ARBA00023082"/>
    </source>
</evidence>
<dbReference type="EMBL" id="JAFGIX010000014">
    <property type="protein sequence ID" value="MBN1572136.1"/>
    <property type="molecule type" value="Genomic_DNA"/>
</dbReference>
<name>A0A9D8KAL2_9DELT</name>
<dbReference type="InterPro" id="IPR039425">
    <property type="entry name" value="RNA_pol_sigma-70-like"/>
</dbReference>
<protein>
    <recommendedName>
        <fullName evidence="6">RNA polymerase sigma factor</fullName>
    </recommendedName>
</protein>
<proteinExistence type="inferred from homology"/>
<evidence type="ECO:0000256" key="6">
    <source>
        <dbReference type="RuleBase" id="RU000716"/>
    </source>
</evidence>
<dbReference type="Pfam" id="PF04542">
    <property type="entry name" value="Sigma70_r2"/>
    <property type="match status" value="1"/>
</dbReference>
<keyword evidence="2 6" id="KW-0805">Transcription regulation</keyword>
<dbReference type="Proteomes" id="UP000809273">
    <property type="component" value="Unassembled WGS sequence"/>
</dbReference>
<dbReference type="SUPFAM" id="SSF88946">
    <property type="entry name" value="Sigma2 domain of RNA polymerase sigma factors"/>
    <property type="match status" value="1"/>
</dbReference>
<dbReference type="InterPro" id="IPR013324">
    <property type="entry name" value="RNA_pol_sigma_r3/r4-like"/>
</dbReference>
<dbReference type="InterPro" id="IPR000838">
    <property type="entry name" value="RNA_pol_sigma70_ECF_CS"/>
</dbReference>
<dbReference type="InterPro" id="IPR007627">
    <property type="entry name" value="RNA_pol_sigma70_r2"/>
</dbReference>
<dbReference type="Pfam" id="PF08281">
    <property type="entry name" value="Sigma70_r4_2"/>
    <property type="match status" value="1"/>
</dbReference>
<dbReference type="InterPro" id="IPR014284">
    <property type="entry name" value="RNA_pol_sigma-70_dom"/>
</dbReference>
<dbReference type="PROSITE" id="PS01063">
    <property type="entry name" value="SIGMA70_ECF"/>
    <property type="match status" value="1"/>
</dbReference>
<evidence type="ECO:0000256" key="5">
    <source>
        <dbReference type="ARBA" id="ARBA00023163"/>
    </source>
</evidence>
<evidence type="ECO:0000256" key="4">
    <source>
        <dbReference type="ARBA" id="ARBA00023125"/>
    </source>
</evidence>
<dbReference type="CDD" id="cd06171">
    <property type="entry name" value="Sigma70_r4"/>
    <property type="match status" value="1"/>
</dbReference>
<gene>
    <name evidence="9" type="ORF">JW984_02950</name>
</gene>
<dbReference type="PANTHER" id="PTHR43133">
    <property type="entry name" value="RNA POLYMERASE ECF-TYPE SIGMA FACTO"/>
    <property type="match status" value="1"/>
</dbReference>
<evidence type="ECO:0000313" key="9">
    <source>
        <dbReference type="EMBL" id="MBN1572136.1"/>
    </source>
</evidence>
<evidence type="ECO:0000259" key="7">
    <source>
        <dbReference type="Pfam" id="PF04542"/>
    </source>
</evidence>
<dbReference type="GO" id="GO:0016987">
    <property type="term" value="F:sigma factor activity"/>
    <property type="evidence" value="ECO:0007669"/>
    <property type="project" value="UniProtKB-KW"/>
</dbReference>
<sequence>MIKNGEDTFDEKSLIALAQGGDHEAFNIIVKKYKDRVFNTAIRFIGNFAIAEELTQDVFVTVFRKIGTFQGKSKFSTWLYRITVNHAKNRIGYLSRRGYYRNDELHDYITGDETVDIIPRTQNPGDYTEDRELIGILFEKLAKLKIKDREIIILKDLEGLNYEEIGEVLNINIGTVKSRLSRARERLKEELIEYL</sequence>
<evidence type="ECO:0000256" key="1">
    <source>
        <dbReference type="ARBA" id="ARBA00010641"/>
    </source>
</evidence>
<evidence type="ECO:0000259" key="8">
    <source>
        <dbReference type="Pfam" id="PF08281"/>
    </source>
</evidence>
<feature type="domain" description="RNA polymerase sigma factor 70 region 4 type 2" evidence="8">
    <location>
        <begin position="139"/>
        <end position="187"/>
    </location>
</feature>
<evidence type="ECO:0000256" key="2">
    <source>
        <dbReference type="ARBA" id="ARBA00023015"/>
    </source>
</evidence>
<dbReference type="InterPro" id="IPR013249">
    <property type="entry name" value="RNA_pol_sigma70_r4_t2"/>
</dbReference>
<keyword evidence="3 6" id="KW-0731">Sigma factor</keyword>
<dbReference type="SUPFAM" id="SSF88659">
    <property type="entry name" value="Sigma3 and sigma4 domains of RNA polymerase sigma factors"/>
    <property type="match status" value="1"/>
</dbReference>
<dbReference type="GO" id="GO:0006352">
    <property type="term" value="P:DNA-templated transcription initiation"/>
    <property type="evidence" value="ECO:0007669"/>
    <property type="project" value="InterPro"/>
</dbReference>
<evidence type="ECO:0000313" key="10">
    <source>
        <dbReference type="Proteomes" id="UP000809273"/>
    </source>
</evidence>
<dbReference type="PANTHER" id="PTHR43133:SF8">
    <property type="entry name" value="RNA POLYMERASE SIGMA FACTOR HI_1459-RELATED"/>
    <property type="match status" value="1"/>
</dbReference>
<dbReference type="GO" id="GO:0003677">
    <property type="term" value="F:DNA binding"/>
    <property type="evidence" value="ECO:0007669"/>
    <property type="project" value="UniProtKB-KW"/>
</dbReference>
<keyword evidence="4 6" id="KW-0238">DNA-binding</keyword>
<dbReference type="AlphaFoldDB" id="A0A9D8KAL2"/>
<accession>A0A9D8KAL2</accession>
<dbReference type="InterPro" id="IPR036388">
    <property type="entry name" value="WH-like_DNA-bd_sf"/>
</dbReference>
<dbReference type="Gene3D" id="1.10.10.10">
    <property type="entry name" value="Winged helix-like DNA-binding domain superfamily/Winged helix DNA-binding domain"/>
    <property type="match status" value="1"/>
</dbReference>
<reference evidence="9" key="2">
    <citation type="submission" date="2021-01" db="EMBL/GenBank/DDBJ databases">
        <authorList>
            <person name="Hahn C.R."/>
            <person name="Youssef N.H."/>
            <person name="Elshahed M."/>
        </authorList>
    </citation>
    <scope>NUCLEOTIDE SEQUENCE</scope>
    <source>
        <strain evidence="9">Zod_Metabat.24</strain>
    </source>
</reference>
<dbReference type="InterPro" id="IPR013325">
    <property type="entry name" value="RNA_pol_sigma_r2"/>
</dbReference>
<comment type="caution">
    <text evidence="9">The sequence shown here is derived from an EMBL/GenBank/DDBJ whole genome shotgun (WGS) entry which is preliminary data.</text>
</comment>